<evidence type="ECO:0000259" key="3">
    <source>
        <dbReference type="Pfam" id="PF00501"/>
    </source>
</evidence>
<dbReference type="InterPro" id="IPR025110">
    <property type="entry name" value="AMP-bd_C"/>
</dbReference>
<gene>
    <name evidence="5" type="ORF">ANE_LOCUS4633</name>
</gene>
<dbReference type="FunFam" id="3.30.300.30:FF:000008">
    <property type="entry name" value="2,3-dihydroxybenzoate-AMP ligase"/>
    <property type="match status" value="1"/>
</dbReference>
<dbReference type="SUPFAM" id="SSF56801">
    <property type="entry name" value="Acetyl-CoA synthetase-like"/>
    <property type="match status" value="1"/>
</dbReference>
<dbReference type="InterPro" id="IPR000873">
    <property type="entry name" value="AMP-dep_synth/lig_dom"/>
</dbReference>
<evidence type="ECO:0000256" key="2">
    <source>
        <dbReference type="ARBA" id="ARBA00022598"/>
    </source>
</evidence>
<dbReference type="Pfam" id="PF00501">
    <property type="entry name" value="AMP-binding"/>
    <property type="match status" value="1"/>
</dbReference>
<dbReference type="Gene3D" id="3.40.50.12780">
    <property type="entry name" value="N-terminal domain of ligase-like"/>
    <property type="match status" value="1"/>
</dbReference>
<dbReference type="EMBL" id="CABITT030000002">
    <property type="protein sequence ID" value="VVA94188.1"/>
    <property type="molecule type" value="Genomic_DNA"/>
</dbReference>
<evidence type="ECO:0000256" key="1">
    <source>
        <dbReference type="ARBA" id="ARBA00006432"/>
    </source>
</evidence>
<evidence type="ECO:0000313" key="6">
    <source>
        <dbReference type="Proteomes" id="UP000489600"/>
    </source>
</evidence>
<keyword evidence="6" id="KW-1185">Reference proteome</keyword>
<dbReference type="InterPro" id="IPR042099">
    <property type="entry name" value="ANL_N_sf"/>
</dbReference>
<name>A0A565AXM9_9BRAS</name>
<proteinExistence type="inferred from homology"/>
<feature type="domain" description="AMP-binding enzyme C-terminal" evidence="4">
    <location>
        <begin position="352"/>
        <end position="437"/>
    </location>
</feature>
<dbReference type="GO" id="GO:0016874">
    <property type="term" value="F:ligase activity"/>
    <property type="evidence" value="ECO:0007669"/>
    <property type="project" value="UniProtKB-KW"/>
</dbReference>
<dbReference type="AlphaFoldDB" id="A0A565AXM9"/>
<accession>A0A565AXM9</accession>
<dbReference type="InterPro" id="IPR045851">
    <property type="entry name" value="AMP-bd_C_sf"/>
</dbReference>
<dbReference type="OrthoDB" id="10253115at2759"/>
<evidence type="ECO:0000259" key="4">
    <source>
        <dbReference type="Pfam" id="PF13193"/>
    </source>
</evidence>
<dbReference type="PANTHER" id="PTHR43859:SF25">
    <property type="entry name" value="BENZOATE--COA LIGASE, PEROXISOMAL-RELATED"/>
    <property type="match status" value="1"/>
</dbReference>
<comment type="caution">
    <text evidence="5">The sequence shown here is derived from an EMBL/GenBank/DDBJ whole genome shotgun (WGS) entry which is preliminary data.</text>
</comment>
<dbReference type="Gene3D" id="3.30.300.30">
    <property type="match status" value="1"/>
</dbReference>
<dbReference type="Pfam" id="PF13193">
    <property type="entry name" value="AMP-binding_C"/>
    <property type="match status" value="1"/>
</dbReference>
<comment type="similarity">
    <text evidence="1">Belongs to the ATP-dependent AMP-binding enzyme family.</text>
</comment>
<dbReference type="PANTHER" id="PTHR43859">
    <property type="entry name" value="ACYL-ACTIVATING ENZYME"/>
    <property type="match status" value="1"/>
</dbReference>
<reference evidence="5" key="1">
    <citation type="submission" date="2019-07" db="EMBL/GenBank/DDBJ databases">
        <authorList>
            <person name="Dittberner H."/>
        </authorList>
    </citation>
    <scope>NUCLEOTIDE SEQUENCE [LARGE SCALE GENOMIC DNA]</scope>
</reference>
<dbReference type="Proteomes" id="UP000489600">
    <property type="component" value="Unassembled WGS sequence"/>
</dbReference>
<sequence>MHFAVPMAGAVLNPINIRLDAKSIAAILRHAQPKMLFIDGNFEPLAREILHLLSYEDAQLNLLFVFIDETDFPKRPSSNELDYECLIGRGEPTSSLDPLSLNYTSGTTADPKGVVVSHRGAYLSSLSAIIGWEMRTCPVYLWTLPMFHCNGWTLTWSVAARGGTNVCIRHVTAPEIYKNIELHGVTHMCCVPTVRARSGADRRFVAARCSFVKKIQLLGFQVMHAYGLTEATGPALFCEWQDEWNRLPENQQLKLKRRQGVGILTLADFDVKNTETQESVPRDGKTMGEIVIKGSSIMKGYLKNPKATFEAFKHGWLYTGDIGVIHPDGHIEIKDRSKDIIISGGENISSVEVENVLYKYQGVLEAAVVAMPHPVWGETPCAFVVLEKSKTNEGNPKAKLVSKEREFIEYCRENLPRFMCPRKVVFVEELPKNGNGKILKPKVRDIAKSLVVDDEDNVSSKKVQRHEERSVVDCLTSRL</sequence>
<organism evidence="5 6">
    <name type="scientific">Arabis nemorensis</name>
    <dbReference type="NCBI Taxonomy" id="586526"/>
    <lineage>
        <taxon>Eukaryota</taxon>
        <taxon>Viridiplantae</taxon>
        <taxon>Streptophyta</taxon>
        <taxon>Embryophyta</taxon>
        <taxon>Tracheophyta</taxon>
        <taxon>Spermatophyta</taxon>
        <taxon>Magnoliopsida</taxon>
        <taxon>eudicotyledons</taxon>
        <taxon>Gunneridae</taxon>
        <taxon>Pentapetalae</taxon>
        <taxon>rosids</taxon>
        <taxon>malvids</taxon>
        <taxon>Brassicales</taxon>
        <taxon>Brassicaceae</taxon>
        <taxon>Arabideae</taxon>
        <taxon>Arabis</taxon>
    </lineage>
</organism>
<feature type="domain" description="AMP-dependent synthetase/ligase" evidence="3">
    <location>
        <begin position="2"/>
        <end position="302"/>
    </location>
</feature>
<keyword evidence="2" id="KW-0436">Ligase</keyword>
<protein>
    <recommendedName>
        <fullName evidence="7">4-coumarate--CoA ligase</fullName>
    </recommendedName>
</protein>
<evidence type="ECO:0008006" key="7">
    <source>
        <dbReference type="Google" id="ProtNLM"/>
    </source>
</evidence>
<evidence type="ECO:0000313" key="5">
    <source>
        <dbReference type="EMBL" id="VVA94188.1"/>
    </source>
</evidence>